<evidence type="ECO:0000256" key="6">
    <source>
        <dbReference type="PROSITE-ProRule" id="PRU01024"/>
    </source>
</evidence>
<dbReference type="EMBL" id="QGGL01000004">
    <property type="protein sequence ID" value="PWK14808.1"/>
    <property type="molecule type" value="Genomic_DNA"/>
</dbReference>
<keyword evidence="4 6" id="KW-0949">S-adenosyl-L-methionine</keyword>
<evidence type="ECO:0000256" key="5">
    <source>
        <dbReference type="ARBA" id="ARBA00023014"/>
    </source>
</evidence>
<accession>A0A316DAJ9</accession>
<keyword evidence="1" id="KW-0408">Iron</keyword>
<comment type="similarity">
    <text evidence="6">Belongs to the class I-like SAM-binding methyltransferase superfamily. RNA M5U methyltransferase family.</text>
</comment>
<evidence type="ECO:0000256" key="2">
    <source>
        <dbReference type="ARBA" id="ARBA00022603"/>
    </source>
</evidence>
<keyword evidence="5" id="KW-0411">Iron-sulfur</keyword>
<dbReference type="GO" id="GO:0051539">
    <property type="term" value="F:4 iron, 4 sulfur cluster binding"/>
    <property type="evidence" value="ECO:0007669"/>
    <property type="project" value="UniProtKB-KW"/>
</dbReference>
<dbReference type="GO" id="GO:0070041">
    <property type="term" value="F:rRNA (uridine-C5-)-methyltransferase activity"/>
    <property type="evidence" value="ECO:0007669"/>
    <property type="project" value="TreeGrafter"/>
</dbReference>
<dbReference type="InterPro" id="IPR012340">
    <property type="entry name" value="NA-bd_OB-fold"/>
</dbReference>
<keyword evidence="2 6" id="KW-0489">Methyltransferase</keyword>
<evidence type="ECO:0000259" key="8">
    <source>
        <dbReference type="PROSITE" id="PS50926"/>
    </source>
</evidence>
<proteinExistence type="inferred from homology"/>
<dbReference type="NCBIfam" id="TIGR00479">
    <property type="entry name" value="rumA"/>
    <property type="match status" value="1"/>
</dbReference>
<protein>
    <submittedName>
        <fullName evidence="9">23S rRNA m(5)U-1939 methyltransferase</fullName>
    </submittedName>
</protein>
<dbReference type="PROSITE" id="PS50926">
    <property type="entry name" value="TRAM"/>
    <property type="match status" value="1"/>
</dbReference>
<feature type="binding site" evidence="6">
    <location>
        <position position="320"/>
    </location>
    <ligand>
        <name>S-adenosyl-L-methionine</name>
        <dbReference type="ChEBI" id="CHEBI:59789"/>
    </ligand>
</feature>
<dbReference type="InterPro" id="IPR056743">
    <property type="entry name" value="TRM5-TYW2-like_MTfase"/>
</dbReference>
<keyword evidence="10" id="KW-1185">Reference proteome</keyword>
<dbReference type="Gene3D" id="3.40.50.150">
    <property type="entry name" value="Vaccinia Virus protein VP39"/>
    <property type="match status" value="1"/>
</dbReference>
<dbReference type="FunFam" id="3.40.50.150:FF:000009">
    <property type="entry name" value="23S rRNA (Uracil(1939)-C(5))-methyltransferase RlmD"/>
    <property type="match status" value="1"/>
</dbReference>
<comment type="caution">
    <text evidence="9">The sequence shown here is derived from an EMBL/GenBank/DDBJ whole genome shotgun (WGS) entry which is preliminary data.</text>
</comment>
<keyword evidence="1" id="KW-0479">Metal-binding</keyword>
<dbReference type="InterPro" id="IPR030390">
    <property type="entry name" value="MeTrfase_TrmA_AS"/>
</dbReference>
<evidence type="ECO:0000313" key="10">
    <source>
        <dbReference type="Proteomes" id="UP000245634"/>
    </source>
</evidence>
<dbReference type="Proteomes" id="UP000245634">
    <property type="component" value="Unassembled WGS sequence"/>
</dbReference>
<dbReference type="InterPro" id="IPR030391">
    <property type="entry name" value="MeTrfase_TrmA_CS"/>
</dbReference>
<feature type="binding site" evidence="6">
    <location>
        <position position="341"/>
    </location>
    <ligand>
        <name>S-adenosyl-L-methionine</name>
        <dbReference type="ChEBI" id="CHEBI:59789"/>
    </ligand>
</feature>
<dbReference type="PROSITE" id="PS01230">
    <property type="entry name" value="TRMA_1"/>
    <property type="match status" value="1"/>
</dbReference>
<gene>
    <name evidence="9" type="ORF">C7459_1045</name>
</gene>
<dbReference type="Pfam" id="PF02475">
    <property type="entry name" value="TRM5-TYW2_MTfase"/>
    <property type="match status" value="1"/>
</dbReference>
<dbReference type="AlphaFoldDB" id="A0A316DAJ9"/>
<dbReference type="FunFam" id="2.40.50.1070:FF:000003">
    <property type="entry name" value="23S rRNA (Uracil-5-)-methyltransferase RumA"/>
    <property type="match status" value="1"/>
</dbReference>
<dbReference type="Gene3D" id="2.40.50.140">
    <property type="entry name" value="Nucleic acid-binding proteins"/>
    <property type="match status" value="1"/>
</dbReference>
<sequence length="464" mass="51908">MAKPKFPVPVQKNEYYEIDITGLGHEGEGVGKVEGFTVFVPRAVPGERVKAKITKLQKTYAFGRLIDTITTSPDRAEPPCPIYHRCGGCQMQHLSYEAQLRHKRQTVVDALTRIGKLEGVTVHETLGMDEPWSYRNKAQVPLGEIDGRLAVGFYAPRTHEIIEMQGCPIQHPYNDEIVHATKEILQELGIKHYDEQTHTGLVRHIIGRVGFHTGETMVVLVTNGRKLPHVDALVSKLRERIPHLVSIIQNVNTQQTNVIFGRETITLWGSDSITDTIGEIKFDISARSFFQVNPVQTEVLYGKTLEYAQLTGAETVIDAYCGIGTISLFLAQKAKAVYGVEVVPEAIEDAKKNAALNGLENAHFEVGGAEVVIPRWHSEGIKPDVIVVDPPRKGCEEELLQAIVEMKPERVVYVSCNPSTLARDLRYLEDNGFRTVEVQPVDMFPHTFHVECVTMLVRKDQSEM</sequence>
<evidence type="ECO:0000256" key="3">
    <source>
        <dbReference type="ARBA" id="ARBA00022679"/>
    </source>
</evidence>
<evidence type="ECO:0000256" key="1">
    <source>
        <dbReference type="ARBA" id="ARBA00022485"/>
    </source>
</evidence>
<name>A0A316DAJ9_9BACL</name>
<feature type="active site" evidence="7">
    <location>
        <position position="416"/>
    </location>
</feature>
<feature type="domain" description="TRAM" evidence="8">
    <location>
        <begin position="9"/>
        <end position="67"/>
    </location>
</feature>
<keyword evidence="3 6" id="KW-0808">Transferase</keyword>
<feature type="active site" description="Nucleophile" evidence="6">
    <location>
        <position position="416"/>
    </location>
</feature>
<dbReference type="Pfam" id="PF05958">
    <property type="entry name" value="tRNA_U5-meth_tr"/>
    <property type="match status" value="1"/>
</dbReference>
<dbReference type="PANTHER" id="PTHR11061">
    <property type="entry name" value="RNA M5U METHYLTRANSFERASE"/>
    <property type="match status" value="1"/>
</dbReference>
<dbReference type="InterPro" id="IPR010280">
    <property type="entry name" value="U5_MeTrfase_fam"/>
</dbReference>
<dbReference type="OrthoDB" id="9804590at2"/>
<dbReference type="InterPro" id="IPR029063">
    <property type="entry name" value="SAM-dependent_MTases_sf"/>
</dbReference>
<dbReference type="CDD" id="cd02440">
    <property type="entry name" value="AdoMet_MTases"/>
    <property type="match status" value="1"/>
</dbReference>
<dbReference type="InterPro" id="IPR002792">
    <property type="entry name" value="TRAM_dom"/>
</dbReference>
<dbReference type="FunFam" id="2.40.50.140:FF:000097">
    <property type="entry name" value="23S rRNA (uracil(1939)-C(5))-methyltransferase RlmD"/>
    <property type="match status" value="1"/>
</dbReference>
<evidence type="ECO:0000256" key="4">
    <source>
        <dbReference type="ARBA" id="ARBA00022691"/>
    </source>
</evidence>
<evidence type="ECO:0000256" key="7">
    <source>
        <dbReference type="PROSITE-ProRule" id="PRU10015"/>
    </source>
</evidence>
<dbReference type="PROSITE" id="PS51687">
    <property type="entry name" value="SAM_MT_RNA_M5U"/>
    <property type="match status" value="1"/>
</dbReference>
<dbReference type="PROSITE" id="PS01231">
    <property type="entry name" value="TRMA_2"/>
    <property type="match status" value="1"/>
</dbReference>
<dbReference type="Gene3D" id="2.40.50.1070">
    <property type="match status" value="1"/>
</dbReference>
<dbReference type="RefSeq" id="WP_109687108.1">
    <property type="nucleotide sequence ID" value="NZ_QGGL01000004.1"/>
</dbReference>
<feature type="binding site" evidence="6">
    <location>
        <position position="389"/>
    </location>
    <ligand>
        <name>S-adenosyl-L-methionine</name>
        <dbReference type="ChEBI" id="CHEBI:59789"/>
    </ligand>
</feature>
<dbReference type="GO" id="GO:0070475">
    <property type="term" value="P:rRNA base methylation"/>
    <property type="evidence" value="ECO:0007669"/>
    <property type="project" value="TreeGrafter"/>
</dbReference>
<reference evidence="9 10" key="1">
    <citation type="submission" date="2018-05" db="EMBL/GenBank/DDBJ databases">
        <title>Genomic Encyclopedia of Type Strains, Phase IV (KMG-IV): sequencing the most valuable type-strain genomes for metagenomic binning, comparative biology and taxonomic classification.</title>
        <authorList>
            <person name="Goeker M."/>
        </authorList>
    </citation>
    <scope>NUCLEOTIDE SEQUENCE [LARGE SCALE GENOMIC DNA]</scope>
    <source>
        <strain evidence="9 10">DSM 18773</strain>
    </source>
</reference>
<dbReference type="SUPFAM" id="SSF50249">
    <property type="entry name" value="Nucleic acid-binding proteins"/>
    <property type="match status" value="1"/>
</dbReference>
<dbReference type="SUPFAM" id="SSF53335">
    <property type="entry name" value="S-adenosyl-L-methionine-dependent methyltransferases"/>
    <property type="match status" value="1"/>
</dbReference>
<organism evidence="9 10">
    <name type="scientific">Tumebacillus permanentifrigoris</name>
    <dbReference type="NCBI Taxonomy" id="378543"/>
    <lineage>
        <taxon>Bacteria</taxon>
        <taxon>Bacillati</taxon>
        <taxon>Bacillota</taxon>
        <taxon>Bacilli</taxon>
        <taxon>Bacillales</taxon>
        <taxon>Alicyclobacillaceae</taxon>
        <taxon>Tumebacillus</taxon>
    </lineage>
</organism>
<evidence type="ECO:0000313" key="9">
    <source>
        <dbReference type="EMBL" id="PWK14808.1"/>
    </source>
</evidence>
<dbReference type="PANTHER" id="PTHR11061:SF30">
    <property type="entry name" value="TRNA (URACIL(54)-C(5))-METHYLTRANSFERASE"/>
    <property type="match status" value="1"/>
</dbReference>
<feature type="binding site" evidence="6">
    <location>
        <position position="291"/>
    </location>
    <ligand>
        <name>S-adenosyl-L-methionine</name>
        <dbReference type="ChEBI" id="CHEBI:59789"/>
    </ligand>
</feature>
<keyword evidence="1" id="KW-0004">4Fe-4S</keyword>
<dbReference type="Pfam" id="PF01938">
    <property type="entry name" value="TRAM"/>
    <property type="match status" value="1"/>
</dbReference>